<feature type="compositionally biased region" description="Low complexity" evidence="1">
    <location>
        <begin position="2246"/>
        <end position="2258"/>
    </location>
</feature>
<feature type="transmembrane region" description="Helical" evidence="2">
    <location>
        <begin position="1280"/>
        <end position="1300"/>
    </location>
</feature>
<feature type="compositionally biased region" description="Low complexity" evidence="1">
    <location>
        <begin position="1689"/>
        <end position="1699"/>
    </location>
</feature>
<evidence type="ECO:0000313" key="4">
    <source>
        <dbReference type="Proteomes" id="UP000612055"/>
    </source>
</evidence>
<feature type="compositionally biased region" description="Basic and acidic residues" evidence="1">
    <location>
        <begin position="274"/>
        <end position="283"/>
    </location>
</feature>
<name>A0A835YHV9_9CHLO</name>
<comment type="caution">
    <text evidence="3">The sequence shown here is derived from an EMBL/GenBank/DDBJ whole genome shotgun (WGS) entry which is preliminary data.</text>
</comment>
<dbReference type="Proteomes" id="UP000612055">
    <property type="component" value="Unassembled WGS sequence"/>
</dbReference>
<gene>
    <name evidence="3" type="ORF">HYH03_001053</name>
</gene>
<reference evidence="3" key="1">
    <citation type="journal article" date="2020" name="bioRxiv">
        <title>Comparative genomics of Chlamydomonas.</title>
        <authorList>
            <person name="Craig R.J."/>
            <person name="Hasan A.R."/>
            <person name="Ness R.W."/>
            <person name="Keightley P.D."/>
        </authorList>
    </citation>
    <scope>NUCLEOTIDE SEQUENCE</scope>
    <source>
        <strain evidence="3">CCAP 11/70</strain>
    </source>
</reference>
<feature type="transmembrane region" description="Helical" evidence="2">
    <location>
        <begin position="2008"/>
        <end position="2027"/>
    </location>
</feature>
<organism evidence="3 4">
    <name type="scientific">Edaphochlamys debaryana</name>
    <dbReference type="NCBI Taxonomy" id="47281"/>
    <lineage>
        <taxon>Eukaryota</taxon>
        <taxon>Viridiplantae</taxon>
        <taxon>Chlorophyta</taxon>
        <taxon>core chlorophytes</taxon>
        <taxon>Chlorophyceae</taxon>
        <taxon>CS clade</taxon>
        <taxon>Chlamydomonadales</taxon>
        <taxon>Chlamydomonadales incertae sedis</taxon>
        <taxon>Edaphochlamys</taxon>
    </lineage>
</organism>
<feature type="compositionally biased region" description="Low complexity" evidence="1">
    <location>
        <begin position="2840"/>
        <end position="2855"/>
    </location>
</feature>
<feature type="region of interest" description="Disordered" evidence="1">
    <location>
        <begin position="2368"/>
        <end position="2425"/>
    </location>
</feature>
<feature type="transmembrane region" description="Helical" evidence="2">
    <location>
        <begin position="1320"/>
        <end position="1337"/>
    </location>
</feature>
<feature type="region of interest" description="Disordered" evidence="1">
    <location>
        <begin position="2827"/>
        <end position="2855"/>
    </location>
</feature>
<feature type="transmembrane region" description="Helical" evidence="2">
    <location>
        <begin position="2138"/>
        <end position="2162"/>
    </location>
</feature>
<dbReference type="PANTHER" id="PTHR24216:SF65">
    <property type="entry name" value="PAXILLIN-LIKE PROTEIN 1"/>
    <property type="match status" value="1"/>
</dbReference>
<feature type="compositionally biased region" description="Low complexity" evidence="1">
    <location>
        <begin position="2591"/>
        <end position="2601"/>
    </location>
</feature>
<feature type="transmembrane region" description="Helical" evidence="2">
    <location>
        <begin position="192"/>
        <end position="216"/>
    </location>
</feature>
<feature type="transmembrane region" description="Helical" evidence="2">
    <location>
        <begin position="1218"/>
        <end position="1239"/>
    </location>
</feature>
<feature type="transmembrane region" description="Helical" evidence="2">
    <location>
        <begin position="1017"/>
        <end position="1035"/>
    </location>
</feature>
<feature type="region of interest" description="Disordered" evidence="1">
    <location>
        <begin position="1067"/>
        <end position="1094"/>
    </location>
</feature>
<feature type="transmembrane region" description="Helical" evidence="2">
    <location>
        <begin position="237"/>
        <end position="257"/>
    </location>
</feature>
<feature type="transmembrane region" description="Helical" evidence="2">
    <location>
        <begin position="1179"/>
        <end position="1198"/>
    </location>
</feature>
<feature type="transmembrane region" description="Helical" evidence="2">
    <location>
        <begin position="162"/>
        <end position="186"/>
    </location>
</feature>
<keyword evidence="2" id="KW-0812">Transmembrane</keyword>
<dbReference type="OrthoDB" id="548957at2759"/>
<sequence>MKRPPAAAAAGGGEAAGFTFATCCFAIDFWAALGMAALQLLYVSLLAARGQAGAAALPSFPADGNRAAQALHVLWNARWYLFIRPAAARDWAWLATAVDMQGAAVLLLALAAAGRRSALWRWWAGGARDWVMLAHTPLARTLLHAASYLVMPRHRWAEAAWVPYTIAMVTKPVANAVFLAVSLWFVPVRFPLAVGLSAVNVTVLFFLAHVVGPVLLPDDGPAVSSHSSAVLLSRLPVARQVLVAVFAAACPTLVAWATEQQLKASYAREREYLRRQPARERLPGPRPSGAAKDAASRFKPLTVDAAARAAPTAATSAPVPRGDATSVLALPASTAPASAANEAASRVARAPVLTRTLVARPLSTRSSVSAVPVPAAGIPGRLGVPLPPYRGITHVSTLSVKVRQHRGTFEQYGTRLRASASAALLCPGIPVTGGCVVVEGCAQLIAWRHSLRRPGEDEGGGGGGDGVWSLGGLLPLLPQLLPDAELVGGVSVQAQAGAEREGGAEGGVQVHRWSPSASSVAPPSAPVRLLHLQPPALALPPPGSEAAESCGELRVTVASPRAQRCRLLLLGSGGVVLAEYGTELAAGEQELRVGVADVLRAAEAAGVTSGQAPLALRLALVPPAHSDEGGPGSSDGPLLHFSAPLLLLPAAPAAELAGLWSSAAYPPGGEAAAWCEVVCPLLQDLAFLADGAEVGEAAAAEVAAHVVSFLEGNGLAATAALERGLANPPNAAAATKPASFADGHAYVKPLLDDPKPPLSQPVQDEHPLHTAPATRAPSARSGLLRGFRPPALESSFWAWRVGRLSRTAPYLAALVGQPYVLGIIKYGATQPWRDSLPASAYCLLVWASDVAGCIPLTLSRRALASAAAGAASHPRHGPGNCGGGACSSNGCGTGNIPASQHTATKGAEARADGTTGCARADVAAVARAVWSYKLASSVLGPGLLLLAAMWTLQAPPFKSIFAGSLRAFALASMHRTMLLPSVQQAGLGSTVAALPLQAVGEALRLVVMYPSWGPARVVAVVAGWRLAAAAVAAAWEWRARQQFLRLVAAGAVHVEGVAVAKAGGKGKVAHDRMKPPRSAASRDGGAPGRFAKAPGAHAPPAADFAAYTATACFAQDLVAALGLLLIGLVAYIGSLVARGHAGPVLASFPDGGSGVTKALHLLRHAPWYLFVRPAVAGDWAWVAVGVDFTAVAALLLALAAAGRRSALWRWWAGGARDWVLVAHTPFFRTVLHAASYALLPRRRWAEGGYAPYTVGMLTMPVGNVLFLGLYCWFIQVRPSLGVAVTAVNLLVLFGLAYAVGPVLLPDDGSPASAQLLSRLPLGRQALVALFAAAWPLLTTRVRQHPGSFEQYGTRLAASAAVTILRPAVAVTSGCVVVEGCAQLIAWRHSLRRPGVGDDEGGGGGGEGVWSLGGLLPLLPQLLPDAELVGGVSVQAQAGAEREGGAEVHRWSASAFPRSAAGASAPAPVRLLHLQPPVLALPPPGSEAADACGELRVTVASPRAQRCRLLLLGSGGVVLAEYGTELAAGEQELRVGVADVLRAAEAVGATASGQAPLALRLALVPPAHSDEGGPGSSDGPLLHFSAPLLLLPAAPAAELAGLWSSAASAPCGEGAAWCEVVCPLLQDLAFLADGAAGAEVAAAEVAAHVVSFLDGNGLAATTAFARGLACPSSAAGTVPDPVRVLPPERPSSGSPAASGACGSATLSTAATAASSHSASGPSSPSLRHLLRGFRSPALESAFWAWRVGRLARLAPFLAALLAQPFVLGLMRCAAEQPWDVTAFNAAISFLLWASDVAGCIVLVAHRRACSAAAKTQKGQKACSNASGCSNGLNCPRHCIQAARAEVVAVVRLYQRASSLMGPALFLAGSVAAKWAALPSNDAYVGSLRAVAGASVHRVLLLPSVQQAGLGSLAVATPFLAIGEVLGLSGLQPDWGAGRVAAAVAGWRLAATAVAAAWEWRARRQFLRLVAAGAVHVESFDVTGAGAKAKTDGAQGFVSHIAAACFDLDLAASLIVVATLLGYVGLLAARGQPGAALPSFPAGGSLAQALHVLRHAPWYLFVRPAAARDWAWLAAVLDVHVMAALLLALAAAGRRSALWRWWAGGARDWALLAHAPLCCTALHVASYVVMPRVRWAATGFAVHTLSMVTKPVGHAFFLGLYCWFTPVRLSLATVLTAVNLLVLFGLAYAVGPVLLPDDGSPTSAQLLSRLPLGRQALVALFAAVWPLLTARAALTHLRKDYARAAVKPSAQPASPKAPSPFQNLSLATGADADNDTPQPLPMPGPGPGVGNAPSIATCSSTSTSPSMAAPPSAWASSLGSSSGSSRSGLNRQASVSRIATSLRRRIGGVPVALPPSVPTIASISAEFLTAETEVEPTPPPSPPPSSPPSVPLPRAPSTPLAPPLAQDAAAPPDAEEARTVQPMPLAPRAPVLKGTLVARPVQARDGTSMPATSLAGAGRPAVPLAPYHALTRLSTVSVKVRQHPGSFEQYGTRRAASASAALLCPGIPVTGGCVVAEGCAQLIAWRHSLRRPGVDGEGGGGGGGGVWSLGGLLPLLPQLLPDAELVGGVSAQAQAGAEREGGAEGGVEVHRWSPSGAPAAPRSAPVRLLHLQPPALALPPPGSEPAESVGELRVTVASPRAQRCRLLLLGSGGVVLADYGTELAAGEQELRVGVAEVLRAAEAVGATSGQAPLALRLALVPPAHSDEGGPGSSDGPLLHFSAPLLLLPAAPAAELAGLWSSAASAPCGEGAAWCEVVCPLLQDLAFLADGAAGAEAETAAGGSVAAAAAAAEVAAHVSSFLDGNGLAATAALARGLACPSSAAGTAPDPLPVVSTEGLNRHGPAASGASSSSSAPSSAPASAAHVEYAASPSTTPASPSLRNLLRGFWPPALGSAFWAWRVGRLARLAPFLAALLAQPFALGIMRCAVEQPWDVTVRPGLLILLLWGSDVSGCITLAILCSASGGAGAAPSRKAKLSAAAEAKAARAVQQYKLASALVGPLLFVVGSVGSRWSPLPSNDVFVGSIRAVVGATVHRTLLLPSVQQAGLGSTLAALPLLFVGEVLQLGALQPSWGTVHVMGVVAAWRLAAAVVAAAWEWRARRHFLRLLVVEVAHGKGGGGVVAGSGRGKAKLA</sequence>
<feature type="transmembrane region" description="Helical" evidence="2">
    <location>
        <begin position="1251"/>
        <end position="1273"/>
    </location>
</feature>
<proteinExistence type="predicted"/>
<dbReference type="PANTHER" id="PTHR24216">
    <property type="entry name" value="PAXILLIN-RELATED"/>
    <property type="match status" value="1"/>
</dbReference>
<feature type="transmembrane region" description="Helical" evidence="2">
    <location>
        <begin position="1906"/>
        <end position="1926"/>
    </location>
</feature>
<evidence type="ECO:0000313" key="3">
    <source>
        <dbReference type="EMBL" id="KAG2501246.1"/>
    </source>
</evidence>
<feature type="transmembrane region" description="Helical" evidence="2">
    <location>
        <begin position="1781"/>
        <end position="1803"/>
    </location>
</feature>
<feature type="region of interest" description="Disordered" evidence="1">
    <location>
        <begin position="274"/>
        <end position="295"/>
    </location>
</feature>
<keyword evidence="4" id="KW-1185">Reference proteome</keyword>
<feature type="transmembrane region" description="Helical" evidence="2">
    <location>
        <begin position="2107"/>
        <end position="2126"/>
    </location>
</feature>
<feature type="region of interest" description="Disordered" evidence="1">
    <location>
        <begin position="2246"/>
        <end position="2330"/>
    </location>
</feature>
<feature type="compositionally biased region" description="Basic and acidic residues" evidence="1">
    <location>
        <begin position="2575"/>
        <end position="2589"/>
    </location>
</feature>
<feature type="transmembrane region" description="Helical" evidence="2">
    <location>
        <begin position="1749"/>
        <end position="1769"/>
    </location>
</feature>
<feature type="compositionally biased region" description="Pro residues" evidence="1">
    <location>
        <begin position="2374"/>
        <end position="2400"/>
    </location>
</feature>
<feature type="region of interest" description="Disordered" evidence="1">
    <location>
        <begin position="754"/>
        <end position="781"/>
    </location>
</feature>
<protein>
    <submittedName>
        <fullName evidence="3">Uncharacterized protein</fullName>
    </submittedName>
</protein>
<feature type="compositionally biased region" description="Low complexity" evidence="1">
    <location>
        <begin position="2401"/>
        <end position="2410"/>
    </location>
</feature>
<feature type="transmembrane region" description="Helical" evidence="2">
    <location>
        <begin position="91"/>
        <end position="110"/>
    </location>
</feature>
<feature type="transmembrane region" description="Helical" evidence="2">
    <location>
        <begin position="1938"/>
        <end position="1956"/>
    </location>
</feature>
<evidence type="ECO:0000256" key="1">
    <source>
        <dbReference type="SAM" id="MobiDB-lite"/>
    </source>
</evidence>
<accession>A0A835YHV9</accession>
<dbReference type="EMBL" id="JAEHOE010000002">
    <property type="protein sequence ID" value="KAG2501246.1"/>
    <property type="molecule type" value="Genomic_DNA"/>
</dbReference>
<keyword evidence="2" id="KW-1133">Transmembrane helix</keyword>
<evidence type="ECO:0000256" key="2">
    <source>
        <dbReference type="SAM" id="Phobius"/>
    </source>
</evidence>
<feature type="transmembrane region" description="Helical" evidence="2">
    <location>
        <begin position="2169"/>
        <end position="2193"/>
    </location>
</feature>
<feature type="transmembrane region" description="Helical" evidence="2">
    <location>
        <begin position="2068"/>
        <end position="2087"/>
    </location>
</feature>
<feature type="compositionally biased region" description="Low complexity" evidence="1">
    <location>
        <begin position="2288"/>
        <end position="2326"/>
    </location>
</feature>
<feature type="region of interest" description="Disordered" evidence="1">
    <location>
        <begin position="2572"/>
        <end position="2601"/>
    </location>
</feature>
<keyword evidence="2" id="KW-0472">Membrane</keyword>
<feature type="region of interest" description="Disordered" evidence="1">
    <location>
        <begin position="1678"/>
        <end position="1699"/>
    </location>
</feature>
<feature type="transmembrane region" description="Helical" evidence="2">
    <location>
        <begin position="1117"/>
        <end position="1137"/>
    </location>
</feature>